<protein>
    <submittedName>
        <fullName evidence="1">OsmC family peroxiredoxin</fullName>
    </submittedName>
</protein>
<dbReference type="SUPFAM" id="SSF82784">
    <property type="entry name" value="OsmC-like"/>
    <property type="match status" value="1"/>
</dbReference>
<dbReference type="OMA" id="RAEDICH"/>
<dbReference type="InterPro" id="IPR003718">
    <property type="entry name" value="OsmC/Ohr_fam"/>
</dbReference>
<evidence type="ECO:0000313" key="1">
    <source>
        <dbReference type="EMBL" id="QCD64202.1"/>
    </source>
</evidence>
<accession>A0A4D6KAS0</accession>
<dbReference type="Proteomes" id="UP000297053">
    <property type="component" value="Chromosome"/>
</dbReference>
<proteinExistence type="predicted"/>
<dbReference type="RefSeq" id="WP_015763614.1">
    <property type="nucleotide sequence ID" value="NZ_CP039375.1"/>
</dbReference>
<dbReference type="AlphaFoldDB" id="A0A4D6KAS0"/>
<dbReference type="EMBL" id="CP039375">
    <property type="protein sequence ID" value="QCD64202.1"/>
    <property type="molecule type" value="Genomic_DNA"/>
</dbReference>
<dbReference type="KEGG" id="halz:E5139_00620"/>
<reference evidence="1 2" key="2">
    <citation type="submission" date="2019-04" db="EMBL/GenBank/DDBJ databases">
        <authorList>
            <person name="Yang S."/>
            <person name="Wei W."/>
        </authorList>
    </citation>
    <scope>NUCLEOTIDE SEQUENCE [LARGE SCALE GENOMIC DNA]</scope>
    <source>
        <strain evidence="2">ZP60</strain>
    </source>
</reference>
<dbReference type="GeneID" id="42177395"/>
<organism evidence="1 2">
    <name type="scientific">Halomicrobium mukohataei</name>
    <dbReference type="NCBI Taxonomy" id="57705"/>
    <lineage>
        <taxon>Archaea</taxon>
        <taxon>Methanobacteriati</taxon>
        <taxon>Methanobacteriota</taxon>
        <taxon>Stenosarchaea group</taxon>
        <taxon>Halobacteria</taxon>
        <taxon>Halobacteriales</taxon>
        <taxon>Haloarculaceae</taxon>
        <taxon>Halomicrobium</taxon>
    </lineage>
</organism>
<evidence type="ECO:0000313" key="2">
    <source>
        <dbReference type="Proteomes" id="UP000297053"/>
    </source>
</evidence>
<dbReference type="Gene3D" id="3.30.300.20">
    <property type="match status" value="1"/>
</dbReference>
<reference evidence="1 2" key="1">
    <citation type="submission" date="2019-04" db="EMBL/GenBank/DDBJ databases">
        <title>Complete genome sequence of Arthrobacter sp. ZXY-2 associated with effective atrazine degradation and salt adaptation.</title>
        <authorList>
            <person name="Zhao X."/>
        </authorList>
    </citation>
    <scope>NUCLEOTIDE SEQUENCE [LARGE SCALE GENOMIC DNA]</scope>
    <source>
        <strain evidence="2">ZP60</strain>
    </source>
</reference>
<name>A0A4D6KAS0_9EURY</name>
<gene>
    <name evidence="1" type="ORF">E5139_00620</name>
</gene>
<sequence>MADIEVSSTCEEGYTVTNVIDDEWELVVDALSEDGPSPNQVLAADYVSCYIPALRVAADQTGYDDLGAVEAEVAADLDDDDDLDAVAFEIKVEADLGDDVEEIVELGEEICHVHSALQDELHAEITLHDDVV</sequence>
<dbReference type="Pfam" id="PF02566">
    <property type="entry name" value="OsmC"/>
    <property type="match status" value="1"/>
</dbReference>
<dbReference type="InterPro" id="IPR015946">
    <property type="entry name" value="KH_dom-like_a/b"/>
</dbReference>
<dbReference type="InterPro" id="IPR036102">
    <property type="entry name" value="OsmC/Ohrsf"/>
</dbReference>